<keyword evidence="2 9" id="KW-1003">Cell membrane</keyword>
<comment type="similarity">
    <text evidence="9">Belongs to the FtsQ/DivIB family. FtsQ subfamily.</text>
</comment>
<dbReference type="AlphaFoldDB" id="A0A7X1FNB8"/>
<name>A0A7X1FNB8_9SPHN</name>
<dbReference type="Pfam" id="PF08478">
    <property type="entry name" value="POTRA_1"/>
    <property type="match status" value="1"/>
</dbReference>
<keyword evidence="8 9" id="KW-0131">Cell cycle</keyword>
<evidence type="ECO:0000256" key="1">
    <source>
        <dbReference type="ARBA" id="ARBA00004370"/>
    </source>
</evidence>
<feature type="domain" description="POTRA" evidence="11">
    <location>
        <begin position="92"/>
        <end position="160"/>
    </location>
</feature>
<comment type="function">
    <text evidence="9">Essential cell division protein.</text>
</comment>
<dbReference type="InterPro" id="IPR034746">
    <property type="entry name" value="POTRA"/>
</dbReference>
<feature type="transmembrane region" description="Helical" evidence="9">
    <location>
        <begin position="53"/>
        <end position="75"/>
    </location>
</feature>
<organism evidence="12 13">
    <name type="scientific">Novosphingobium flavum</name>
    <dbReference type="NCBI Taxonomy" id="1778672"/>
    <lineage>
        <taxon>Bacteria</taxon>
        <taxon>Pseudomonadati</taxon>
        <taxon>Pseudomonadota</taxon>
        <taxon>Alphaproteobacteria</taxon>
        <taxon>Sphingomonadales</taxon>
        <taxon>Sphingomonadaceae</taxon>
        <taxon>Novosphingobium</taxon>
    </lineage>
</organism>
<evidence type="ECO:0000256" key="9">
    <source>
        <dbReference type="HAMAP-Rule" id="MF_00911"/>
    </source>
</evidence>
<dbReference type="HAMAP" id="MF_00911">
    <property type="entry name" value="FtsQ_subfam"/>
    <property type="match status" value="1"/>
</dbReference>
<keyword evidence="3 9" id="KW-0997">Cell inner membrane</keyword>
<dbReference type="PANTHER" id="PTHR35851:SF1">
    <property type="entry name" value="CELL DIVISION PROTEIN FTSQ"/>
    <property type="match status" value="1"/>
</dbReference>
<dbReference type="RefSeq" id="WP_185662246.1">
    <property type="nucleotide sequence ID" value="NZ_JACLAW010000001.1"/>
</dbReference>
<evidence type="ECO:0000256" key="5">
    <source>
        <dbReference type="ARBA" id="ARBA00022692"/>
    </source>
</evidence>
<evidence type="ECO:0000256" key="7">
    <source>
        <dbReference type="ARBA" id="ARBA00023136"/>
    </source>
</evidence>
<keyword evidence="6 9" id="KW-1133">Transmembrane helix</keyword>
<keyword evidence="13" id="KW-1185">Reference proteome</keyword>
<proteinExistence type="inferred from homology"/>
<dbReference type="InterPro" id="IPR013685">
    <property type="entry name" value="POTRA_FtsQ_type"/>
</dbReference>
<protein>
    <recommendedName>
        <fullName evidence="9">Cell division protein FtsQ</fullName>
    </recommendedName>
</protein>
<dbReference type="PANTHER" id="PTHR35851">
    <property type="entry name" value="CELL DIVISION PROTEIN FTSQ"/>
    <property type="match status" value="1"/>
</dbReference>
<dbReference type="Pfam" id="PF03799">
    <property type="entry name" value="FtsQ_DivIB_C"/>
    <property type="match status" value="1"/>
</dbReference>
<evidence type="ECO:0000256" key="4">
    <source>
        <dbReference type="ARBA" id="ARBA00022618"/>
    </source>
</evidence>
<feature type="coiled-coil region" evidence="10">
    <location>
        <begin position="297"/>
        <end position="324"/>
    </location>
</feature>
<keyword evidence="10" id="KW-0175">Coiled coil</keyword>
<keyword evidence="5 9" id="KW-0812">Transmembrane</keyword>
<dbReference type="InterPro" id="IPR026579">
    <property type="entry name" value="FtsQ"/>
</dbReference>
<reference evidence="12 13" key="1">
    <citation type="submission" date="2020-08" db="EMBL/GenBank/DDBJ databases">
        <title>The genome sequence of type strain Novosphingobium flavum NBRC 111647.</title>
        <authorList>
            <person name="Liu Y."/>
        </authorList>
    </citation>
    <scope>NUCLEOTIDE SEQUENCE [LARGE SCALE GENOMIC DNA]</scope>
    <source>
        <strain evidence="12 13">NBRC 111647</strain>
    </source>
</reference>
<evidence type="ECO:0000256" key="3">
    <source>
        <dbReference type="ARBA" id="ARBA00022519"/>
    </source>
</evidence>
<comment type="subcellular location">
    <subcellularLocation>
        <location evidence="9">Cell inner membrane</location>
        <topology evidence="9">Single-pass type II membrane protein</topology>
    </subcellularLocation>
    <subcellularLocation>
        <location evidence="1">Membrane</location>
    </subcellularLocation>
    <text evidence="9">Localizes to the division septum.</text>
</comment>
<dbReference type="GO" id="GO:0043093">
    <property type="term" value="P:FtsZ-dependent cytokinesis"/>
    <property type="evidence" value="ECO:0007669"/>
    <property type="project" value="UniProtKB-UniRule"/>
</dbReference>
<dbReference type="GO" id="GO:0005886">
    <property type="term" value="C:plasma membrane"/>
    <property type="evidence" value="ECO:0007669"/>
    <property type="project" value="UniProtKB-SubCell"/>
</dbReference>
<keyword evidence="7 9" id="KW-0472">Membrane</keyword>
<comment type="caution">
    <text evidence="12">The sequence shown here is derived from an EMBL/GenBank/DDBJ whole genome shotgun (WGS) entry which is preliminary data.</text>
</comment>
<dbReference type="InterPro" id="IPR005548">
    <property type="entry name" value="Cell_div_FtsQ/DivIB_C"/>
</dbReference>
<keyword evidence="4 9" id="KW-0132">Cell division</keyword>
<sequence>MSQTIRRKAPGVRKVAAQQGKARKAQAARARTGSALDAIMAWLPFTDEQLHRIFLALIFAAAIAIAWVVAVIAGVPTLATGQVAAVAAESGFAVRRVDVRGVNHLNELKVYEKVLGEKDQAMTVVDIDRLRADLLGLSWVEDARVSRQLPDTLVVDIVERRPHAVLRKPDKLVLIDATGHELESVSAARAKGKLVVSGPGAGQQVVALSALLDAAPALKPQVTEAEWVGNRRWNLKFGTGQVLALPEGDKTSANALMAFARLDGTNRLLGGKVAAFDMRAGDRIYFRVPGRVEDEAKAAAKAAAEKAAAKKAAKEAEAKAQEQT</sequence>
<evidence type="ECO:0000313" key="13">
    <source>
        <dbReference type="Proteomes" id="UP000566813"/>
    </source>
</evidence>
<accession>A0A7X1FNB8</accession>
<dbReference type="GO" id="GO:0090529">
    <property type="term" value="P:cell septum assembly"/>
    <property type="evidence" value="ECO:0007669"/>
    <property type="project" value="InterPro"/>
</dbReference>
<dbReference type="EMBL" id="JACLAW010000001">
    <property type="protein sequence ID" value="MBC2663985.1"/>
    <property type="molecule type" value="Genomic_DNA"/>
</dbReference>
<evidence type="ECO:0000256" key="10">
    <source>
        <dbReference type="SAM" id="Coils"/>
    </source>
</evidence>
<evidence type="ECO:0000256" key="2">
    <source>
        <dbReference type="ARBA" id="ARBA00022475"/>
    </source>
</evidence>
<evidence type="ECO:0000313" key="12">
    <source>
        <dbReference type="EMBL" id="MBC2663985.1"/>
    </source>
</evidence>
<evidence type="ECO:0000259" key="11">
    <source>
        <dbReference type="PROSITE" id="PS51779"/>
    </source>
</evidence>
<dbReference type="Proteomes" id="UP000566813">
    <property type="component" value="Unassembled WGS sequence"/>
</dbReference>
<dbReference type="GO" id="GO:0032153">
    <property type="term" value="C:cell division site"/>
    <property type="evidence" value="ECO:0007669"/>
    <property type="project" value="UniProtKB-UniRule"/>
</dbReference>
<dbReference type="PROSITE" id="PS51779">
    <property type="entry name" value="POTRA"/>
    <property type="match status" value="1"/>
</dbReference>
<evidence type="ECO:0000256" key="8">
    <source>
        <dbReference type="ARBA" id="ARBA00023306"/>
    </source>
</evidence>
<gene>
    <name evidence="9" type="primary">ftsQ</name>
    <name evidence="12" type="ORF">H7F51_00480</name>
</gene>
<dbReference type="Gene3D" id="3.10.20.310">
    <property type="entry name" value="membrane protein fhac"/>
    <property type="match status" value="1"/>
</dbReference>
<evidence type="ECO:0000256" key="6">
    <source>
        <dbReference type="ARBA" id="ARBA00022989"/>
    </source>
</evidence>